<name>C6BUU4_MARSD</name>
<reference evidence="3 4" key="1">
    <citation type="submission" date="2009-06" db="EMBL/GenBank/DDBJ databases">
        <title>Complete sequence of Desulfovibrio salexigens DSM 2638.</title>
        <authorList>
            <consortium name="US DOE Joint Genome Institute"/>
            <person name="Lucas S."/>
            <person name="Copeland A."/>
            <person name="Lapidus A."/>
            <person name="Glavina del Rio T."/>
            <person name="Tice H."/>
            <person name="Bruce D."/>
            <person name="Goodwin L."/>
            <person name="Pitluck S."/>
            <person name="Munk A.C."/>
            <person name="Brettin T."/>
            <person name="Detter J.C."/>
            <person name="Han C."/>
            <person name="Tapia R."/>
            <person name="Larimer F."/>
            <person name="Land M."/>
            <person name="Hauser L."/>
            <person name="Kyrpides N."/>
            <person name="Anderson I."/>
            <person name="Wall J.D."/>
            <person name="Arkin A.P."/>
            <person name="Dehal P."/>
            <person name="Chivian D."/>
            <person name="Giles B."/>
            <person name="Hazen T.C."/>
        </authorList>
    </citation>
    <scope>NUCLEOTIDE SEQUENCE [LARGE SCALE GENOMIC DNA]</scope>
    <source>
        <strain evidence="4">ATCC 14822 / DSM 2638 / NCIMB 8403 / VKM B-1763</strain>
    </source>
</reference>
<proteinExistence type="predicted"/>
<keyword evidence="4" id="KW-1185">Reference proteome</keyword>
<gene>
    <name evidence="3" type="ordered locus">Desal_0009</name>
</gene>
<sequence>MVLNPRSSAADIIKAALAALAGLTVLGLFIVFLGGHDIFSDYSQYKILFRNVKDLTPGRPVKYAGLSVGKVDSINVDAENPGRISVIINVDHDFPLYRGTTAMVTQKGLVGDNYILLELRGDAGPKLSDGDSIPSAVIMSMNEVAAQMGRSVADLTPQLERAVNAFEMLFSSENMSNIGKSLKMAPEVLAETNATLVTFRNEWKRLAGAGAGAMDNGSKNITVLTNELIDTLQKVETAIATLQKDMSFTLGGVGADVTRAVDGIEGLTADLRRNVEYDQEELEIILTNINRLSREMNRLARSLRERPWQVLNPPQGAENE</sequence>
<dbReference type="RefSeq" id="WP_012765607.1">
    <property type="nucleotide sequence ID" value="NC_012881.1"/>
</dbReference>
<dbReference type="InterPro" id="IPR052336">
    <property type="entry name" value="MlaD_Phospholipid_Transporter"/>
</dbReference>
<dbReference type="eggNOG" id="COG1463">
    <property type="taxonomic scope" value="Bacteria"/>
</dbReference>
<protein>
    <submittedName>
        <fullName evidence="3">Mammalian cell entry related domain protein</fullName>
    </submittedName>
</protein>
<keyword evidence="1" id="KW-0812">Transmembrane</keyword>
<dbReference type="InterPro" id="IPR003399">
    <property type="entry name" value="Mce/MlaD"/>
</dbReference>
<dbReference type="HOGENOM" id="CLU_887744_0_0_7"/>
<evidence type="ECO:0000313" key="3">
    <source>
        <dbReference type="EMBL" id="ACS78081.1"/>
    </source>
</evidence>
<evidence type="ECO:0000256" key="1">
    <source>
        <dbReference type="SAM" id="Phobius"/>
    </source>
</evidence>
<dbReference type="KEGG" id="dsa:Desal_0009"/>
<evidence type="ECO:0000259" key="2">
    <source>
        <dbReference type="Pfam" id="PF02470"/>
    </source>
</evidence>
<organism evidence="3 4">
    <name type="scientific">Maridesulfovibrio salexigens (strain ATCC 14822 / DSM 2638 / NCIMB 8403 / VKM B-1763)</name>
    <name type="common">Desulfovibrio salexigens</name>
    <dbReference type="NCBI Taxonomy" id="526222"/>
    <lineage>
        <taxon>Bacteria</taxon>
        <taxon>Pseudomonadati</taxon>
        <taxon>Thermodesulfobacteriota</taxon>
        <taxon>Desulfovibrionia</taxon>
        <taxon>Desulfovibrionales</taxon>
        <taxon>Desulfovibrionaceae</taxon>
        <taxon>Maridesulfovibrio</taxon>
    </lineage>
</organism>
<dbReference type="Pfam" id="PF02470">
    <property type="entry name" value="MlaD"/>
    <property type="match status" value="1"/>
</dbReference>
<keyword evidence="1" id="KW-1133">Transmembrane helix</keyword>
<dbReference type="EMBL" id="CP001649">
    <property type="protein sequence ID" value="ACS78081.1"/>
    <property type="molecule type" value="Genomic_DNA"/>
</dbReference>
<dbReference type="OrthoDB" id="5372112at2"/>
<dbReference type="Proteomes" id="UP000002601">
    <property type="component" value="Chromosome"/>
</dbReference>
<dbReference type="AlphaFoldDB" id="C6BUU4"/>
<feature type="transmembrane region" description="Helical" evidence="1">
    <location>
        <begin position="12"/>
        <end position="34"/>
    </location>
</feature>
<dbReference type="PANTHER" id="PTHR33371">
    <property type="entry name" value="INTERMEMBRANE PHOSPHOLIPID TRANSPORT SYSTEM BINDING PROTEIN MLAD-RELATED"/>
    <property type="match status" value="1"/>
</dbReference>
<evidence type="ECO:0000313" key="4">
    <source>
        <dbReference type="Proteomes" id="UP000002601"/>
    </source>
</evidence>
<feature type="domain" description="Mce/MlaD" evidence="2">
    <location>
        <begin position="42"/>
        <end position="117"/>
    </location>
</feature>
<dbReference type="PANTHER" id="PTHR33371:SF4">
    <property type="entry name" value="INTERMEMBRANE PHOSPHOLIPID TRANSPORT SYSTEM BINDING PROTEIN MLAD"/>
    <property type="match status" value="1"/>
</dbReference>
<accession>C6BUU4</accession>
<keyword evidence="1" id="KW-0472">Membrane</keyword>
<dbReference type="STRING" id="526222.Desal_0009"/>